<evidence type="ECO:0000256" key="7">
    <source>
        <dbReference type="ARBA" id="ARBA00022801"/>
    </source>
</evidence>
<dbReference type="InterPro" id="IPR041373">
    <property type="entry name" value="RT_RNaseH"/>
</dbReference>
<comment type="caution">
    <text evidence="11">The sequence shown here is derived from an EMBL/GenBank/DDBJ whole genome shotgun (WGS) entry which is preliminary data.</text>
</comment>
<evidence type="ECO:0000256" key="5">
    <source>
        <dbReference type="ARBA" id="ARBA00022722"/>
    </source>
</evidence>
<evidence type="ECO:0000256" key="1">
    <source>
        <dbReference type="ARBA" id="ARBA00010879"/>
    </source>
</evidence>
<dbReference type="Gene3D" id="3.30.420.10">
    <property type="entry name" value="Ribonuclease H-like superfamily/Ribonuclease H"/>
    <property type="match status" value="1"/>
</dbReference>
<keyword evidence="7" id="KW-0378">Hydrolase</keyword>
<proteinExistence type="inferred from homology"/>
<protein>
    <recommendedName>
        <fullName evidence="9">Gypsy retrotransposon integrase-like protein 1</fullName>
        <ecNumber evidence="2">3.1.26.4</ecNumber>
    </recommendedName>
</protein>
<evidence type="ECO:0000256" key="9">
    <source>
        <dbReference type="ARBA" id="ARBA00039658"/>
    </source>
</evidence>
<dbReference type="OrthoDB" id="775972at2759"/>
<dbReference type="Pfam" id="PF00078">
    <property type="entry name" value="RVT_1"/>
    <property type="match status" value="1"/>
</dbReference>
<evidence type="ECO:0000259" key="10">
    <source>
        <dbReference type="PROSITE" id="PS50878"/>
    </source>
</evidence>
<dbReference type="InterPro" id="IPR036397">
    <property type="entry name" value="RNaseH_sf"/>
</dbReference>
<comment type="similarity">
    <text evidence="1">Belongs to the beta type-B retroviral polymerase family. HERV class-II K(HML-2) pol subfamily.</text>
</comment>
<evidence type="ECO:0000256" key="3">
    <source>
        <dbReference type="ARBA" id="ARBA00022679"/>
    </source>
</evidence>
<dbReference type="FunFam" id="3.30.70.270:FF:000026">
    <property type="entry name" value="Transposon Ty3-G Gag-Pol polyprotein"/>
    <property type="match status" value="1"/>
</dbReference>
<keyword evidence="6" id="KW-0255">Endonuclease</keyword>
<evidence type="ECO:0000256" key="6">
    <source>
        <dbReference type="ARBA" id="ARBA00022759"/>
    </source>
</evidence>
<dbReference type="Pfam" id="PF17921">
    <property type="entry name" value="Integrase_H2C2"/>
    <property type="match status" value="1"/>
</dbReference>
<keyword evidence="8" id="KW-0695">RNA-directed DNA polymerase</keyword>
<dbReference type="PROSITE" id="PS50878">
    <property type="entry name" value="RT_POL"/>
    <property type="match status" value="1"/>
</dbReference>
<dbReference type="PANTHER" id="PTHR37984">
    <property type="entry name" value="PROTEIN CBG26694"/>
    <property type="match status" value="1"/>
</dbReference>
<dbReference type="Gene3D" id="1.10.340.70">
    <property type="match status" value="1"/>
</dbReference>
<dbReference type="EMBL" id="JAINUF010000004">
    <property type="protein sequence ID" value="KAJ8366188.1"/>
    <property type="molecule type" value="Genomic_DNA"/>
</dbReference>
<dbReference type="PANTHER" id="PTHR37984:SF14">
    <property type="entry name" value="RIBONUCLEASE H"/>
    <property type="match status" value="1"/>
</dbReference>
<dbReference type="Gene3D" id="3.30.70.270">
    <property type="match status" value="2"/>
</dbReference>
<dbReference type="FunFam" id="1.10.340.70:FF:000003">
    <property type="entry name" value="Protein CBG25708"/>
    <property type="match status" value="1"/>
</dbReference>
<evidence type="ECO:0000256" key="2">
    <source>
        <dbReference type="ARBA" id="ARBA00012180"/>
    </source>
</evidence>
<reference evidence="11" key="1">
    <citation type="journal article" date="2023" name="Science">
        <title>Genome structures resolve the early diversification of teleost fishes.</title>
        <authorList>
            <person name="Parey E."/>
            <person name="Louis A."/>
            <person name="Montfort J."/>
            <person name="Bouchez O."/>
            <person name="Roques C."/>
            <person name="Iampietro C."/>
            <person name="Lluch J."/>
            <person name="Castinel A."/>
            <person name="Donnadieu C."/>
            <person name="Desvignes T."/>
            <person name="Floi Bucao C."/>
            <person name="Jouanno E."/>
            <person name="Wen M."/>
            <person name="Mejri S."/>
            <person name="Dirks R."/>
            <person name="Jansen H."/>
            <person name="Henkel C."/>
            <person name="Chen W.J."/>
            <person name="Zahm M."/>
            <person name="Cabau C."/>
            <person name="Klopp C."/>
            <person name="Thompson A.W."/>
            <person name="Robinson-Rechavi M."/>
            <person name="Braasch I."/>
            <person name="Lecointre G."/>
            <person name="Bobe J."/>
            <person name="Postlethwait J.H."/>
            <person name="Berthelot C."/>
            <person name="Roest Crollius H."/>
            <person name="Guiguen Y."/>
        </authorList>
    </citation>
    <scope>NUCLEOTIDE SEQUENCE</scope>
    <source>
        <strain evidence="11">WJC10195</strain>
    </source>
</reference>
<evidence type="ECO:0000256" key="4">
    <source>
        <dbReference type="ARBA" id="ARBA00022695"/>
    </source>
</evidence>
<dbReference type="GO" id="GO:0004523">
    <property type="term" value="F:RNA-DNA hybrid ribonuclease activity"/>
    <property type="evidence" value="ECO:0007669"/>
    <property type="project" value="UniProtKB-EC"/>
</dbReference>
<keyword evidence="3" id="KW-0808">Transferase</keyword>
<dbReference type="InterPro" id="IPR050951">
    <property type="entry name" value="Retrovirus_Pol_polyprotein"/>
</dbReference>
<dbReference type="Proteomes" id="UP001152622">
    <property type="component" value="Chromosome 4"/>
</dbReference>
<dbReference type="FunFam" id="3.10.20.370:FF:000001">
    <property type="entry name" value="Retrovirus-related Pol polyprotein from transposon 17.6-like protein"/>
    <property type="match status" value="1"/>
</dbReference>
<dbReference type="CDD" id="cd09274">
    <property type="entry name" value="RNase_HI_RT_Ty3"/>
    <property type="match status" value="1"/>
</dbReference>
<dbReference type="AlphaFoldDB" id="A0A9Q1FUZ8"/>
<keyword evidence="4" id="KW-0548">Nucleotidyltransferase</keyword>
<dbReference type="Pfam" id="PF17917">
    <property type="entry name" value="RT_RNaseH"/>
    <property type="match status" value="1"/>
</dbReference>
<gene>
    <name evidence="11" type="ORF">SKAU_G00150190</name>
</gene>
<dbReference type="GO" id="GO:0003676">
    <property type="term" value="F:nucleic acid binding"/>
    <property type="evidence" value="ECO:0007669"/>
    <property type="project" value="InterPro"/>
</dbReference>
<feature type="domain" description="Reverse transcriptase" evidence="10">
    <location>
        <begin position="1"/>
        <end position="65"/>
    </location>
</feature>
<keyword evidence="12" id="KW-1185">Reference proteome</keyword>
<evidence type="ECO:0000256" key="8">
    <source>
        <dbReference type="ARBA" id="ARBA00022918"/>
    </source>
</evidence>
<dbReference type="InterPro" id="IPR012337">
    <property type="entry name" value="RNaseH-like_sf"/>
</dbReference>
<accession>A0A9Q1FUZ8</accession>
<organism evidence="11 12">
    <name type="scientific">Synaphobranchus kaupii</name>
    <name type="common">Kaup's arrowtooth eel</name>
    <dbReference type="NCBI Taxonomy" id="118154"/>
    <lineage>
        <taxon>Eukaryota</taxon>
        <taxon>Metazoa</taxon>
        <taxon>Chordata</taxon>
        <taxon>Craniata</taxon>
        <taxon>Vertebrata</taxon>
        <taxon>Euteleostomi</taxon>
        <taxon>Actinopterygii</taxon>
        <taxon>Neopterygii</taxon>
        <taxon>Teleostei</taxon>
        <taxon>Anguilliformes</taxon>
        <taxon>Synaphobranchidae</taxon>
        <taxon>Synaphobranchus</taxon>
    </lineage>
</organism>
<dbReference type="InterPro" id="IPR041588">
    <property type="entry name" value="Integrase_H2C2"/>
</dbReference>
<dbReference type="EC" id="3.1.26.4" evidence="2"/>
<dbReference type="GO" id="GO:0006259">
    <property type="term" value="P:DNA metabolic process"/>
    <property type="evidence" value="ECO:0007669"/>
    <property type="project" value="UniProtKB-ARBA"/>
</dbReference>
<name>A0A9Q1FUZ8_SYNKA</name>
<keyword evidence="5" id="KW-0540">Nuclease</keyword>
<dbReference type="InterPro" id="IPR043128">
    <property type="entry name" value="Rev_trsase/Diguanyl_cyclase"/>
</dbReference>
<dbReference type="Gene3D" id="3.10.20.370">
    <property type="match status" value="1"/>
</dbReference>
<dbReference type="InterPro" id="IPR043502">
    <property type="entry name" value="DNA/RNA_pol_sf"/>
</dbReference>
<sequence>MDQGLQGIPGTQCYLDDIIVTGADDETHLANLQAVLSRLEEYGLRANKDKCEFFKDSIEYCGHIIDRHGLHKAQDKIDAVLKAPQPENVSQLRSFLGLVNYYHKFLPNLSTVLHPLHCLLEVGKKWKWSKDCERTFKTAKQLVTSEEVLTHFDPSLPLRLACDASPYGIGAVLSHRMPDGTERPFAFASRSLNPAERNYAQIDREGLSLVWGVKKFNQYLYGKHFTLITDHQPLVSIFNPRKCVPAMAVARLQRWALFLGAYTYTIEFKGTKQHGNADGLSRLPHDSHPVEDTTDPADAFHLTQLESLPVTRAQIQKETNRDPTVSKVYELTVNGWPTHGYPQLPEYSTRRDHLSVSQGCVMWGTRVIVPPKLRSRVLASLHEGHLGVVKMKSLARSYVWWPGIDSQIEDLAKTCSGCQQIQRQPQTAPLHTWEWPTTPWQRIHIDYAGPFMERMFLIVVDAHSKWPEVFTVKQATSTKTVDVLRTLFSRTGLPQQLESSEEDFRVTERYR</sequence>
<dbReference type="SUPFAM" id="SSF53098">
    <property type="entry name" value="Ribonuclease H-like"/>
    <property type="match status" value="1"/>
</dbReference>
<evidence type="ECO:0000313" key="12">
    <source>
        <dbReference type="Proteomes" id="UP001152622"/>
    </source>
</evidence>
<dbReference type="SUPFAM" id="SSF56672">
    <property type="entry name" value="DNA/RNA polymerases"/>
    <property type="match status" value="1"/>
</dbReference>
<dbReference type="InterPro" id="IPR000477">
    <property type="entry name" value="RT_dom"/>
</dbReference>
<evidence type="ECO:0000313" key="11">
    <source>
        <dbReference type="EMBL" id="KAJ8366188.1"/>
    </source>
</evidence>